<evidence type="ECO:0000256" key="1">
    <source>
        <dbReference type="ARBA" id="ARBA00005254"/>
    </source>
</evidence>
<dbReference type="InterPro" id="IPR001753">
    <property type="entry name" value="Enoyl-CoA_hydra/iso"/>
</dbReference>
<comment type="caution">
    <text evidence="2">The sequence shown here is derived from an EMBL/GenBank/DDBJ whole genome shotgun (WGS) entry which is preliminary data.</text>
</comment>
<dbReference type="EMBL" id="LZLC01000017">
    <property type="protein sequence ID" value="OBJ46466.1"/>
    <property type="molecule type" value="Genomic_DNA"/>
</dbReference>
<dbReference type="Gene3D" id="1.10.12.10">
    <property type="entry name" value="Lyase 2-enoyl-coa Hydratase, Chain A, domain 2"/>
    <property type="match status" value="1"/>
</dbReference>
<evidence type="ECO:0000313" key="3">
    <source>
        <dbReference type="Proteomes" id="UP000093898"/>
    </source>
</evidence>
<gene>
    <name evidence="2" type="ORF">A5630_11580</name>
</gene>
<dbReference type="InterPro" id="IPR029045">
    <property type="entry name" value="ClpP/crotonase-like_dom_sf"/>
</dbReference>
<dbReference type="RefSeq" id="WP_064978725.1">
    <property type="nucleotide sequence ID" value="NZ_LZLC01000017.1"/>
</dbReference>
<evidence type="ECO:0000313" key="2">
    <source>
        <dbReference type="EMBL" id="OBJ46466.1"/>
    </source>
</evidence>
<organism evidence="2 3">
    <name type="scientific">Mycolicibacterium mucogenicum</name>
    <name type="common">Mycobacterium mucogenicum</name>
    <dbReference type="NCBI Taxonomy" id="56689"/>
    <lineage>
        <taxon>Bacteria</taxon>
        <taxon>Bacillati</taxon>
        <taxon>Actinomycetota</taxon>
        <taxon>Actinomycetes</taxon>
        <taxon>Mycobacteriales</taxon>
        <taxon>Mycobacteriaceae</taxon>
        <taxon>Mycolicibacterium</taxon>
    </lineage>
</organism>
<evidence type="ECO:0008006" key="4">
    <source>
        <dbReference type="Google" id="ProtNLM"/>
    </source>
</evidence>
<reference evidence="2 3" key="1">
    <citation type="submission" date="2016-06" db="EMBL/GenBank/DDBJ databases">
        <authorList>
            <person name="Kjaerup R.B."/>
            <person name="Dalgaard T.S."/>
            <person name="Juul-Madsen H.R."/>
        </authorList>
    </citation>
    <scope>NUCLEOTIDE SEQUENCE [LARGE SCALE GENOMIC DNA]</scope>
    <source>
        <strain evidence="2 3">1127319.6</strain>
    </source>
</reference>
<name>A0A1A3HFV6_MYCMU</name>
<dbReference type="Proteomes" id="UP000093898">
    <property type="component" value="Unassembled WGS sequence"/>
</dbReference>
<dbReference type="PANTHER" id="PTHR43802:SF1">
    <property type="entry name" value="IP11341P-RELATED"/>
    <property type="match status" value="1"/>
</dbReference>
<accession>A0A1A3HFV6</accession>
<dbReference type="AlphaFoldDB" id="A0A1A3HFV6"/>
<dbReference type="CDD" id="cd06558">
    <property type="entry name" value="crotonase-like"/>
    <property type="match status" value="1"/>
</dbReference>
<dbReference type="Pfam" id="PF00378">
    <property type="entry name" value="ECH_1"/>
    <property type="match status" value="1"/>
</dbReference>
<dbReference type="InterPro" id="IPR014748">
    <property type="entry name" value="Enoyl-CoA_hydra_C"/>
</dbReference>
<dbReference type="SUPFAM" id="SSF52096">
    <property type="entry name" value="ClpP/crotonase"/>
    <property type="match status" value="1"/>
</dbReference>
<dbReference type="GO" id="GO:0003824">
    <property type="term" value="F:catalytic activity"/>
    <property type="evidence" value="ECO:0007669"/>
    <property type="project" value="UniProtKB-ARBA"/>
</dbReference>
<protein>
    <recommendedName>
        <fullName evidence="4">Enoyl-CoA hydratase</fullName>
    </recommendedName>
</protein>
<comment type="similarity">
    <text evidence="1">Belongs to the enoyl-CoA hydratase/isomerase family.</text>
</comment>
<dbReference type="Gene3D" id="3.90.226.10">
    <property type="entry name" value="2-enoyl-CoA Hydratase, Chain A, domain 1"/>
    <property type="match status" value="1"/>
</dbReference>
<proteinExistence type="inferred from homology"/>
<dbReference type="PANTHER" id="PTHR43802">
    <property type="entry name" value="ENOYL-COA HYDRATASE"/>
    <property type="match status" value="1"/>
</dbReference>
<sequence>MNSHTGYSQFERFTITRTDAILSIEITGTTSMNMVDGVMHRELSEIWSQVCLDREAKVIILTGKGERAFSAGGEMSWFAGMDAHEKDVAIAEGRRIVIDMLEVPQPIIAAVNGPAFGLGATIALMSDIVIAADHAVIADPHVVLGMVAGDGGGIIWPWLVGINRAKEFLLTGDHLDAQTAAQIGLVNRVVAADQLQNTAREMAEKIAKHSLMAVQGTKFAINSILRDTANVVLGSSLAVERRTLDTAEHADAVNKFLSAQRRRQGASK</sequence>
<dbReference type="OrthoDB" id="4699757at2"/>